<dbReference type="EMBL" id="BMAR01000047">
    <property type="protein sequence ID" value="GFR51213.1"/>
    <property type="molecule type" value="Genomic_DNA"/>
</dbReference>
<feature type="non-terminal residue" evidence="2">
    <location>
        <position position="127"/>
    </location>
</feature>
<organism evidence="2 3">
    <name type="scientific">Astrephomene gubernaculifera</name>
    <dbReference type="NCBI Taxonomy" id="47775"/>
    <lineage>
        <taxon>Eukaryota</taxon>
        <taxon>Viridiplantae</taxon>
        <taxon>Chlorophyta</taxon>
        <taxon>core chlorophytes</taxon>
        <taxon>Chlorophyceae</taxon>
        <taxon>CS clade</taxon>
        <taxon>Chlamydomonadales</taxon>
        <taxon>Astrephomenaceae</taxon>
        <taxon>Astrephomene</taxon>
    </lineage>
</organism>
<dbReference type="Gene3D" id="3.30.2350.20">
    <property type="entry name" value="TruD, catalytic domain"/>
    <property type="match status" value="1"/>
</dbReference>
<feature type="compositionally biased region" description="Basic and acidic residues" evidence="1">
    <location>
        <begin position="1"/>
        <end position="11"/>
    </location>
</feature>
<reference evidence="2 3" key="1">
    <citation type="journal article" date="2021" name="Sci. Rep.">
        <title>Genome sequencing of the multicellular alga Astrephomene provides insights into convergent evolution of germ-soma differentiation.</title>
        <authorList>
            <person name="Yamashita S."/>
            <person name="Yamamoto K."/>
            <person name="Matsuzaki R."/>
            <person name="Suzuki S."/>
            <person name="Yamaguchi H."/>
            <person name="Hirooka S."/>
            <person name="Minakuchi Y."/>
            <person name="Miyagishima S."/>
            <person name="Kawachi M."/>
            <person name="Toyoda A."/>
            <person name="Nozaki H."/>
        </authorList>
    </citation>
    <scope>NUCLEOTIDE SEQUENCE [LARGE SCALE GENOMIC DNA]</scope>
    <source>
        <strain evidence="2 3">NIES-4017</strain>
    </source>
</reference>
<dbReference type="Proteomes" id="UP001054857">
    <property type="component" value="Unassembled WGS sequence"/>
</dbReference>
<feature type="region of interest" description="Disordered" evidence="1">
    <location>
        <begin position="108"/>
        <end position="127"/>
    </location>
</feature>
<comment type="caution">
    <text evidence="2">The sequence shown here is derived from an EMBL/GenBank/DDBJ whole genome shotgun (WGS) entry which is preliminary data.</text>
</comment>
<feature type="region of interest" description="Disordered" evidence="1">
    <location>
        <begin position="1"/>
        <end position="22"/>
    </location>
</feature>
<dbReference type="GO" id="GO:0009982">
    <property type="term" value="F:pseudouridine synthase activity"/>
    <property type="evidence" value="ECO:0007669"/>
    <property type="project" value="InterPro"/>
</dbReference>
<sequence>QQRQEGEHADNSNRGGADGAGAGDVVVPSSAFRCVSSSAAATPPVSGSGPLLALELRFQLPSSCYATMLLREITKASTSKTFQSGLSAATAAAVTAAATATPAAASDVAADADAAGGEDTPMLASGN</sequence>
<evidence type="ECO:0000313" key="2">
    <source>
        <dbReference type="EMBL" id="GFR51213.1"/>
    </source>
</evidence>
<dbReference type="InterPro" id="IPR042214">
    <property type="entry name" value="TruD_catalytic"/>
</dbReference>
<evidence type="ECO:0000313" key="3">
    <source>
        <dbReference type="Proteomes" id="UP001054857"/>
    </source>
</evidence>
<gene>
    <name evidence="2" type="ORF">Agub_g13585</name>
</gene>
<accession>A0AAD3HS74</accession>
<keyword evidence="3" id="KW-1185">Reference proteome</keyword>
<dbReference type="SUPFAM" id="SSF55120">
    <property type="entry name" value="Pseudouridine synthase"/>
    <property type="match status" value="1"/>
</dbReference>
<dbReference type="AlphaFoldDB" id="A0AAD3HS74"/>
<proteinExistence type="predicted"/>
<name>A0AAD3HS74_9CHLO</name>
<evidence type="ECO:0008006" key="4">
    <source>
        <dbReference type="Google" id="ProtNLM"/>
    </source>
</evidence>
<protein>
    <recommendedName>
        <fullName evidence="4">TRUD domain-containing protein</fullName>
    </recommendedName>
</protein>
<dbReference type="InterPro" id="IPR020103">
    <property type="entry name" value="PsdUridine_synth_cat_dom_sf"/>
</dbReference>
<evidence type="ECO:0000256" key="1">
    <source>
        <dbReference type="SAM" id="MobiDB-lite"/>
    </source>
</evidence>
<dbReference type="GO" id="GO:0001522">
    <property type="term" value="P:pseudouridine synthesis"/>
    <property type="evidence" value="ECO:0007669"/>
    <property type="project" value="InterPro"/>
</dbReference>
<dbReference type="GO" id="GO:0003723">
    <property type="term" value="F:RNA binding"/>
    <property type="evidence" value="ECO:0007669"/>
    <property type="project" value="InterPro"/>
</dbReference>